<proteinExistence type="predicted"/>
<dbReference type="STRING" id="1586287.BBK82_07470"/>
<dbReference type="KEGG" id="led:BBK82_07470"/>
<sequence>MRPAALLAQIAEVDSLSHTLLDGFNSDRSNVHRLRSLLVHASVLPARDEHLSRTDLWLSRTLAELPGHLQRIIRPYAQWEVLRPYRDRPPEKWLTPNTAGFVRSNISVVVQFLLWLDDHELSLGQLTQDRLDSWPIGGTTARHGLTADLHVPLMQRGDPAIWLDEDEH</sequence>
<dbReference type="EMBL" id="CP016793">
    <property type="protein sequence ID" value="ANZ35943.1"/>
    <property type="molecule type" value="Genomic_DNA"/>
</dbReference>
<gene>
    <name evidence="1" type="ORF">BBK82_07470</name>
</gene>
<reference evidence="1 2" key="1">
    <citation type="submission" date="2016-07" db="EMBL/GenBank/DDBJ databases">
        <title>Complete genome sequence of the Lentzea guizhouensis DHS C013.</title>
        <authorList>
            <person name="Cao C."/>
        </authorList>
    </citation>
    <scope>NUCLEOTIDE SEQUENCE [LARGE SCALE GENOMIC DNA]</scope>
    <source>
        <strain evidence="1 2">DHS C013</strain>
    </source>
</reference>
<accession>A0A1B2HE09</accession>
<protein>
    <submittedName>
        <fullName evidence="1">Uncharacterized protein</fullName>
    </submittedName>
</protein>
<dbReference type="Proteomes" id="UP000093053">
    <property type="component" value="Chromosome"/>
</dbReference>
<evidence type="ECO:0000313" key="1">
    <source>
        <dbReference type="EMBL" id="ANZ35943.1"/>
    </source>
</evidence>
<keyword evidence="2" id="KW-1185">Reference proteome</keyword>
<name>A0A1B2HE09_9PSEU</name>
<evidence type="ECO:0000313" key="2">
    <source>
        <dbReference type="Proteomes" id="UP000093053"/>
    </source>
</evidence>
<organism evidence="1 2">
    <name type="scientific">Lentzea guizhouensis</name>
    <dbReference type="NCBI Taxonomy" id="1586287"/>
    <lineage>
        <taxon>Bacteria</taxon>
        <taxon>Bacillati</taxon>
        <taxon>Actinomycetota</taxon>
        <taxon>Actinomycetes</taxon>
        <taxon>Pseudonocardiales</taxon>
        <taxon>Pseudonocardiaceae</taxon>
        <taxon>Lentzea</taxon>
    </lineage>
</organism>
<dbReference type="AlphaFoldDB" id="A0A1B2HE09"/>